<dbReference type="Proteomes" id="UP000239388">
    <property type="component" value="Unassembled WGS sequence"/>
</dbReference>
<evidence type="ECO:0000313" key="1">
    <source>
        <dbReference type="EMBL" id="PQO27132.1"/>
    </source>
</evidence>
<accession>A0A2S8F4P5</accession>
<dbReference type="EMBL" id="PUIB01000028">
    <property type="protein sequence ID" value="PQO27132.1"/>
    <property type="molecule type" value="Genomic_DNA"/>
</dbReference>
<dbReference type="AlphaFoldDB" id="A0A2S8F4P5"/>
<gene>
    <name evidence="1" type="ORF">C5Y98_28200</name>
</gene>
<dbReference type="OrthoDB" id="9950083at2"/>
<dbReference type="RefSeq" id="WP_105359725.1">
    <property type="nucleotide sequence ID" value="NZ_PUIB01000028.1"/>
</dbReference>
<sequence>MSDVSHTTSSPQFSEAAIFSRVVEQSGQLSVELAGHILSMGISQRDQERVQELLEKNSQGNLTASEREELENLNHIADLLSLWHSRARRALKTS</sequence>
<reference evidence="1 2" key="1">
    <citation type="submission" date="2018-02" db="EMBL/GenBank/DDBJ databases">
        <title>Comparative genomes isolates from brazilian mangrove.</title>
        <authorList>
            <person name="Araujo J.E."/>
            <person name="Taketani R.G."/>
            <person name="Silva M.C.P."/>
            <person name="Loureco M.V."/>
            <person name="Andreote F.D."/>
        </authorList>
    </citation>
    <scope>NUCLEOTIDE SEQUENCE [LARGE SCALE GENOMIC DNA]</scope>
    <source>
        <strain evidence="1 2">NAP PRIS-MGV</strain>
    </source>
</reference>
<protein>
    <submittedName>
        <fullName evidence="1">Uncharacterized protein</fullName>
    </submittedName>
</protein>
<organism evidence="1 2">
    <name type="scientific">Blastopirellula marina</name>
    <dbReference type="NCBI Taxonomy" id="124"/>
    <lineage>
        <taxon>Bacteria</taxon>
        <taxon>Pseudomonadati</taxon>
        <taxon>Planctomycetota</taxon>
        <taxon>Planctomycetia</taxon>
        <taxon>Pirellulales</taxon>
        <taxon>Pirellulaceae</taxon>
        <taxon>Blastopirellula</taxon>
    </lineage>
</organism>
<evidence type="ECO:0000313" key="2">
    <source>
        <dbReference type="Proteomes" id="UP000239388"/>
    </source>
</evidence>
<comment type="caution">
    <text evidence="1">The sequence shown here is derived from an EMBL/GenBank/DDBJ whole genome shotgun (WGS) entry which is preliminary data.</text>
</comment>
<name>A0A2S8F4P5_9BACT</name>
<proteinExistence type="predicted"/>